<reference evidence="7" key="1">
    <citation type="journal article" date="2019" name="Int. J. Syst. Evol. Microbiol.">
        <title>The Global Catalogue of Microorganisms (GCM) 10K type strain sequencing project: providing services to taxonomists for standard genome sequencing and annotation.</title>
        <authorList>
            <consortium name="The Broad Institute Genomics Platform"/>
            <consortium name="The Broad Institute Genome Sequencing Center for Infectious Disease"/>
            <person name="Wu L."/>
            <person name="Ma J."/>
        </authorList>
    </citation>
    <scope>NUCLEOTIDE SEQUENCE [LARGE SCALE GENOMIC DNA]</scope>
    <source>
        <strain evidence="7">KCTC 5701</strain>
    </source>
</reference>
<keyword evidence="7" id="KW-1185">Reference proteome</keyword>
<proteinExistence type="predicted"/>
<feature type="domain" description="HTH araC/xylS-type" evidence="5">
    <location>
        <begin position="206"/>
        <end position="306"/>
    </location>
</feature>
<evidence type="ECO:0000313" key="6">
    <source>
        <dbReference type="EMBL" id="MFC5659911.1"/>
    </source>
</evidence>
<keyword evidence="1" id="KW-0805">Transcription regulation</keyword>
<dbReference type="PROSITE" id="PS01124">
    <property type="entry name" value="HTH_ARAC_FAMILY_2"/>
    <property type="match status" value="1"/>
</dbReference>
<evidence type="ECO:0000256" key="4">
    <source>
        <dbReference type="SAM" id="MobiDB-lite"/>
    </source>
</evidence>
<dbReference type="EMBL" id="JBHSOE010000078">
    <property type="protein sequence ID" value="MFC5659911.1"/>
    <property type="molecule type" value="Genomic_DNA"/>
</dbReference>
<protein>
    <submittedName>
        <fullName evidence="6">Helix-turn-helix domain-containing protein</fullName>
    </submittedName>
</protein>
<name>A0ABW0WUI2_STRNO</name>
<organism evidence="6 7">
    <name type="scientific">Streptomyces nogalater</name>
    <dbReference type="NCBI Taxonomy" id="38314"/>
    <lineage>
        <taxon>Bacteria</taxon>
        <taxon>Bacillati</taxon>
        <taxon>Actinomycetota</taxon>
        <taxon>Actinomycetes</taxon>
        <taxon>Kitasatosporales</taxon>
        <taxon>Streptomycetaceae</taxon>
        <taxon>Streptomyces</taxon>
    </lineage>
</organism>
<accession>A0ABW0WUI2</accession>
<feature type="compositionally biased region" description="Low complexity" evidence="4">
    <location>
        <begin position="330"/>
        <end position="346"/>
    </location>
</feature>
<dbReference type="Proteomes" id="UP001596065">
    <property type="component" value="Unassembled WGS sequence"/>
</dbReference>
<dbReference type="PANTHER" id="PTHR46796">
    <property type="entry name" value="HTH-TYPE TRANSCRIPTIONAL ACTIVATOR RHAS-RELATED"/>
    <property type="match status" value="1"/>
</dbReference>
<dbReference type="PRINTS" id="PR00032">
    <property type="entry name" value="HTHARAC"/>
</dbReference>
<dbReference type="PANTHER" id="PTHR46796:SF6">
    <property type="entry name" value="ARAC SUBFAMILY"/>
    <property type="match status" value="1"/>
</dbReference>
<sequence length="353" mass="37150">MDLVLSTDTVPVADRIGRWRAALASTLTPMAVAPRDSGPFTGRVAGGRLGHLPVCSLDADAQRVGRSGPGDPCVAVLVLTAGTVTLIQDGRSAVAGAGDLLVYDAARPYTLDFPERFACHVVHLPRRGLDVSDEELRAVTVTAVSGADGIGAILGPFLTRLLDPADSYGPAVAARLAAGVEDLFATLVAERGPAGGVDSGRGELVLRIRDHIDRHLENPGLTPETVATAHHISVRYLHRLFEEEGITVARLVQRRRLEECARELSRGRSAPAVAVVAHRWGFTNPAHFSRAFRRAYGHSPREWRQLSMAGGTPTAVRTASEAYGAPSRVAATAPAGGTGHTAPGAARDTSRAA</sequence>
<dbReference type="SUPFAM" id="SSF46689">
    <property type="entry name" value="Homeodomain-like"/>
    <property type="match status" value="1"/>
</dbReference>
<dbReference type="InterPro" id="IPR050204">
    <property type="entry name" value="AraC_XylS_family_regulators"/>
</dbReference>
<evidence type="ECO:0000313" key="7">
    <source>
        <dbReference type="Proteomes" id="UP001596065"/>
    </source>
</evidence>
<comment type="caution">
    <text evidence="6">The sequence shown here is derived from an EMBL/GenBank/DDBJ whole genome shotgun (WGS) entry which is preliminary data.</text>
</comment>
<keyword evidence="2" id="KW-0238">DNA-binding</keyword>
<dbReference type="InterPro" id="IPR009057">
    <property type="entry name" value="Homeodomain-like_sf"/>
</dbReference>
<dbReference type="Pfam" id="PF12833">
    <property type="entry name" value="HTH_18"/>
    <property type="match status" value="1"/>
</dbReference>
<evidence type="ECO:0000259" key="5">
    <source>
        <dbReference type="PROSITE" id="PS01124"/>
    </source>
</evidence>
<dbReference type="SMART" id="SM00342">
    <property type="entry name" value="HTH_ARAC"/>
    <property type="match status" value="1"/>
</dbReference>
<evidence type="ECO:0000256" key="3">
    <source>
        <dbReference type="ARBA" id="ARBA00023163"/>
    </source>
</evidence>
<dbReference type="Gene3D" id="1.10.10.60">
    <property type="entry name" value="Homeodomain-like"/>
    <property type="match status" value="1"/>
</dbReference>
<feature type="region of interest" description="Disordered" evidence="4">
    <location>
        <begin position="330"/>
        <end position="353"/>
    </location>
</feature>
<dbReference type="RefSeq" id="WP_344346505.1">
    <property type="nucleotide sequence ID" value="NZ_BAAASM010000004.1"/>
</dbReference>
<dbReference type="InterPro" id="IPR020449">
    <property type="entry name" value="Tscrpt_reg_AraC-type_HTH"/>
</dbReference>
<evidence type="ECO:0000256" key="1">
    <source>
        <dbReference type="ARBA" id="ARBA00023015"/>
    </source>
</evidence>
<evidence type="ECO:0000256" key="2">
    <source>
        <dbReference type="ARBA" id="ARBA00023125"/>
    </source>
</evidence>
<dbReference type="Pfam" id="PF14525">
    <property type="entry name" value="AraC_binding_2"/>
    <property type="match status" value="1"/>
</dbReference>
<gene>
    <name evidence="6" type="ORF">ACFP3J_31120</name>
</gene>
<keyword evidence="3" id="KW-0804">Transcription</keyword>
<dbReference type="InterPro" id="IPR035418">
    <property type="entry name" value="AraC-bd_2"/>
</dbReference>
<dbReference type="InterPro" id="IPR018060">
    <property type="entry name" value="HTH_AraC"/>
</dbReference>